<dbReference type="EMBL" id="CP015839">
    <property type="protein sequence ID" value="ANG61102.1"/>
    <property type="molecule type" value="Genomic_DNA"/>
</dbReference>
<dbReference type="PANTHER" id="PTHR35399:SF2">
    <property type="entry name" value="DUF839 DOMAIN-CONTAINING PROTEIN"/>
    <property type="match status" value="1"/>
</dbReference>
<gene>
    <name evidence="1" type="ORF">A8C75_00615</name>
</gene>
<protein>
    <submittedName>
        <fullName evidence="1">Transcriptional initiation protein Tat</fullName>
    </submittedName>
</protein>
<evidence type="ECO:0000313" key="2">
    <source>
        <dbReference type="Proteomes" id="UP000078070"/>
    </source>
</evidence>
<name>A0A1A9ETJ7_9GAMM</name>
<dbReference type="Proteomes" id="UP000078070">
    <property type="component" value="Chromosome"/>
</dbReference>
<dbReference type="OrthoDB" id="9801383at2"/>
<keyword evidence="2" id="KW-1185">Reference proteome</keyword>
<dbReference type="SUPFAM" id="SSF63829">
    <property type="entry name" value="Calcium-dependent phosphotriesterase"/>
    <property type="match status" value="1"/>
</dbReference>
<sequence>MKPTQSDVNAQDTDGLEGTGFDALVDKALSRRSLLKGGMAAGMLGFFSLSPMAQAVAAAMEPSRLMGFKAIKASTDDAIVLPAGYRSSILMSWGDPVLPGAPEFDHTGGNSAADQALQFGDNTDGMSLFHFRKADGSLDMDRAMLAVNNEYTNGEHMLQHGEVKTAEDVAKLQAAHGVTIVEVCRTSGNAWEYVKNSAYNRRLHANSEFMLTGPAAGHELMKTAADSSGTKVLGTINNCANGRTPWGTYLTCEENFNGYFGAPSDEAVPAQQKQYYGIKAAEDRYRWWQHDARFDVSQTPNEPNRFGWVVEIDPFDTASTPMKRTALGRVKHENADVLVNKDGHVVVYMGDDERGEHIYKFVSKNKYAEGQDAVNRSLLEDGTLFVAQFAGGDGKEHAGTGRWIELTFGKNGLTPENGFNSQAEVLIHTRQAAKQVEATTMDRPEWISHNPNNGQVFCTLTNNKNRGKKDDQPLNAANPRAENHYGQIIRWEAKDGDHTADTFDWDLYLLAGNPRVHEGSLYAGSDAINADNMFNSPDGLGFDSDGRLWILTDGDDSNAGDFAGMGNNQMLCGDPASGEIRRFMVGPVGAEVTGLTFSDDYKTMFVGIQHPTGGFPDYRDGGKPRSSIVMVTREDGGVIGA</sequence>
<dbReference type="KEGG" id="mars:A8C75_00615"/>
<reference evidence="2" key="1">
    <citation type="submission" date="2016-05" db="EMBL/GenBank/DDBJ databases">
        <authorList>
            <person name="Baek K."/>
            <person name="Yang S.-J."/>
        </authorList>
    </citation>
    <scope>NUCLEOTIDE SEQUENCE [LARGE SCALE GENOMIC DNA]</scope>
    <source>
        <strain evidence="2">ST58-10</strain>
    </source>
</reference>
<proteinExistence type="predicted"/>
<reference evidence="1 2" key="2">
    <citation type="journal article" date="2018" name="Int. J. Syst. Evol. Microbiol.">
        <title>Marinobacterium aestuarii sp. nov., a benzene-degrading marine bacterium isolated from estuary sediment.</title>
        <authorList>
            <person name="Bae S.S."/>
            <person name="Jung J."/>
            <person name="Chung D."/>
            <person name="Baek K."/>
        </authorList>
    </citation>
    <scope>NUCLEOTIDE SEQUENCE [LARGE SCALE GENOMIC DNA]</scope>
    <source>
        <strain evidence="1 2">ST58-10</strain>
    </source>
</reference>
<dbReference type="Pfam" id="PF05787">
    <property type="entry name" value="PhoX"/>
    <property type="match status" value="1"/>
</dbReference>
<dbReference type="STRING" id="1821621.A8C75_00615"/>
<dbReference type="AlphaFoldDB" id="A0A1A9ETJ7"/>
<dbReference type="PROSITE" id="PS51318">
    <property type="entry name" value="TAT"/>
    <property type="match status" value="1"/>
</dbReference>
<dbReference type="InterPro" id="IPR008557">
    <property type="entry name" value="PhoX"/>
</dbReference>
<dbReference type="InterPro" id="IPR006311">
    <property type="entry name" value="TAT_signal"/>
</dbReference>
<evidence type="ECO:0000313" key="1">
    <source>
        <dbReference type="EMBL" id="ANG61102.1"/>
    </source>
</evidence>
<accession>A0A1A9ETJ7</accession>
<dbReference type="PANTHER" id="PTHR35399">
    <property type="entry name" value="SLR8030 PROTEIN"/>
    <property type="match status" value="1"/>
</dbReference>
<organism evidence="1 2">
    <name type="scientific">Marinobacterium aestuarii</name>
    <dbReference type="NCBI Taxonomy" id="1821621"/>
    <lineage>
        <taxon>Bacteria</taxon>
        <taxon>Pseudomonadati</taxon>
        <taxon>Pseudomonadota</taxon>
        <taxon>Gammaproteobacteria</taxon>
        <taxon>Oceanospirillales</taxon>
        <taxon>Oceanospirillaceae</taxon>
        <taxon>Marinobacterium</taxon>
    </lineage>
</organism>
<dbReference type="RefSeq" id="WP_067376629.1">
    <property type="nucleotide sequence ID" value="NZ_CP015839.1"/>
</dbReference>